<keyword evidence="3 7" id="KW-0808">Transferase</keyword>
<dbReference type="GO" id="GO:0102559">
    <property type="term" value="F:peptide chain release factor N(5)-glutamine methyltransferase activity"/>
    <property type="evidence" value="ECO:0007669"/>
    <property type="project" value="UniProtKB-EC"/>
</dbReference>
<accession>A0A1F4U2G9</accession>
<dbReference type="InterPro" id="IPR050320">
    <property type="entry name" value="N5-glutamine_MTase"/>
</dbReference>
<sequence>MKQLVHRICKDLLTTKNEAEVIAARLLNCSKHELYFHTVRDSHLQHKLKSQLAQLKNGKPIEYVTRTTSFLDLDLNILPGVFIPRLETEFLIEIVKNKMVDAPRKILEIGTGTGAISIALARIFAECMIIANDISERALQCAHINIKKYELEKRIMLCRADRFSGIKGSYDLIISNPPYISQERLNRLPKSVRDFEPIIALDGGFNGIEIIAAIILNGYEMINEQGNIALEIDDHQVGLIRDLLILNKINNYIFLKDLFGRFRYLYISKKII</sequence>
<evidence type="ECO:0000256" key="3">
    <source>
        <dbReference type="ARBA" id="ARBA00022679"/>
    </source>
</evidence>
<dbReference type="EMBL" id="MEUM01000148">
    <property type="protein sequence ID" value="OGC39154.1"/>
    <property type="molecule type" value="Genomic_DNA"/>
</dbReference>
<dbReference type="PANTHER" id="PTHR18895:SF74">
    <property type="entry name" value="MTRF1L RELEASE FACTOR GLUTAMINE METHYLTRANSFERASE"/>
    <property type="match status" value="1"/>
</dbReference>
<feature type="domain" description="Methyltransferase small" evidence="6">
    <location>
        <begin position="88"/>
        <end position="183"/>
    </location>
</feature>
<dbReference type="EC" id="2.1.1.297" evidence="1"/>
<dbReference type="GO" id="GO:0032259">
    <property type="term" value="P:methylation"/>
    <property type="evidence" value="ECO:0007669"/>
    <property type="project" value="UniProtKB-KW"/>
</dbReference>
<dbReference type="InterPro" id="IPR029063">
    <property type="entry name" value="SAM-dependent_MTases_sf"/>
</dbReference>
<organism evidence="7 8">
    <name type="scientific">candidate division WOR-3 bacterium RBG_13_43_14</name>
    <dbReference type="NCBI Taxonomy" id="1802590"/>
    <lineage>
        <taxon>Bacteria</taxon>
        <taxon>Bacteria division WOR-3</taxon>
    </lineage>
</organism>
<evidence type="ECO:0000256" key="2">
    <source>
        <dbReference type="ARBA" id="ARBA00022603"/>
    </source>
</evidence>
<dbReference type="InterPro" id="IPR002052">
    <property type="entry name" value="DNA_methylase_N6_adenine_CS"/>
</dbReference>
<reference evidence="7 8" key="1">
    <citation type="journal article" date="2016" name="Nat. Commun.">
        <title>Thousands of microbial genomes shed light on interconnected biogeochemical processes in an aquifer system.</title>
        <authorList>
            <person name="Anantharaman K."/>
            <person name="Brown C.T."/>
            <person name="Hug L.A."/>
            <person name="Sharon I."/>
            <person name="Castelle C.J."/>
            <person name="Probst A.J."/>
            <person name="Thomas B.C."/>
            <person name="Singh A."/>
            <person name="Wilkins M.J."/>
            <person name="Karaoz U."/>
            <person name="Brodie E.L."/>
            <person name="Williams K.H."/>
            <person name="Hubbard S.S."/>
            <person name="Banfield J.F."/>
        </authorList>
    </citation>
    <scope>NUCLEOTIDE SEQUENCE [LARGE SCALE GENOMIC DNA]</scope>
</reference>
<dbReference type="InterPro" id="IPR007848">
    <property type="entry name" value="Small_mtfrase_dom"/>
</dbReference>
<dbReference type="GO" id="GO:0003676">
    <property type="term" value="F:nucleic acid binding"/>
    <property type="evidence" value="ECO:0007669"/>
    <property type="project" value="InterPro"/>
</dbReference>
<dbReference type="NCBIfam" id="TIGR00536">
    <property type="entry name" value="hemK_fam"/>
    <property type="match status" value="1"/>
</dbReference>
<dbReference type="CDD" id="cd02440">
    <property type="entry name" value="AdoMet_MTases"/>
    <property type="match status" value="1"/>
</dbReference>
<dbReference type="SUPFAM" id="SSF53335">
    <property type="entry name" value="S-adenosyl-L-methionine-dependent methyltransferases"/>
    <property type="match status" value="1"/>
</dbReference>
<dbReference type="Pfam" id="PF05175">
    <property type="entry name" value="MTS"/>
    <property type="match status" value="1"/>
</dbReference>
<dbReference type="Gene3D" id="3.40.50.150">
    <property type="entry name" value="Vaccinia Virus protein VP39"/>
    <property type="match status" value="1"/>
</dbReference>
<comment type="catalytic activity">
    <reaction evidence="5">
        <text>L-glutaminyl-[peptide chain release factor] + S-adenosyl-L-methionine = N(5)-methyl-L-glutaminyl-[peptide chain release factor] + S-adenosyl-L-homocysteine + H(+)</text>
        <dbReference type="Rhea" id="RHEA:42896"/>
        <dbReference type="Rhea" id="RHEA-COMP:10271"/>
        <dbReference type="Rhea" id="RHEA-COMP:10272"/>
        <dbReference type="ChEBI" id="CHEBI:15378"/>
        <dbReference type="ChEBI" id="CHEBI:30011"/>
        <dbReference type="ChEBI" id="CHEBI:57856"/>
        <dbReference type="ChEBI" id="CHEBI:59789"/>
        <dbReference type="ChEBI" id="CHEBI:61891"/>
        <dbReference type="EC" id="2.1.1.297"/>
    </reaction>
</comment>
<keyword evidence="2 7" id="KW-0489">Methyltransferase</keyword>
<proteinExistence type="predicted"/>
<dbReference type="InterPro" id="IPR004556">
    <property type="entry name" value="HemK-like"/>
</dbReference>
<dbReference type="PANTHER" id="PTHR18895">
    <property type="entry name" value="HEMK METHYLTRANSFERASE"/>
    <property type="match status" value="1"/>
</dbReference>
<evidence type="ECO:0000256" key="1">
    <source>
        <dbReference type="ARBA" id="ARBA00012771"/>
    </source>
</evidence>
<dbReference type="Proteomes" id="UP000177025">
    <property type="component" value="Unassembled WGS sequence"/>
</dbReference>
<keyword evidence="4" id="KW-0949">S-adenosyl-L-methionine</keyword>
<dbReference type="InterPro" id="IPR019874">
    <property type="entry name" value="RF_methyltr_PrmC"/>
</dbReference>
<evidence type="ECO:0000256" key="4">
    <source>
        <dbReference type="ARBA" id="ARBA00022691"/>
    </source>
</evidence>
<name>A0A1F4U2G9_UNCW3</name>
<evidence type="ECO:0000256" key="5">
    <source>
        <dbReference type="ARBA" id="ARBA00048391"/>
    </source>
</evidence>
<protein>
    <recommendedName>
        <fullName evidence="1">peptide chain release factor N(5)-glutamine methyltransferase</fullName>
        <ecNumber evidence="1">2.1.1.297</ecNumber>
    </recommendedName>
</protein>
<evidence type="ECO:0000313" key="7">
    <source>
        <dbReference type="EMBL" id="OGC39154.1"/>
    </source>
</evidence>
<comment type="caution">
    <text evidence="7">The sequence shown here is derived from an EMBL/GenBank/DDBJ whole genome shotgun (WGS) entry which is preliminary data.</text>
</comment>
<dbReference type="AlphaFoldDB" id="A0A1F4U2G9"/>
<dbReference type="NCBIfam" id="TIGR03534">
    <property type="entry name" value="RF_mod_PrmC"/>
    <property type="match status" value="1"/>
</dbReference>
<gene>
    <name evidence="7" type="ORF">A2Y85_03430</name>
</gene>
<dbReference type="Gene3D" id="1.10.8.10">
    <property type="entry name" value="DNA helicase RuvA subunit, C-terminal domain"/>
    <property type="match status" value="1"/>
</dbReference>
<dbReference type="PROSITE" id="PS00092">
    <property type="entry name" value="N6_MTASE"/>
    <property type="match status" value="1"/>
</dbReference>
<evidence type="ECO:0000313" key="8">
    <source>
        <dbReference type="Proteomes" id="UP000177025"/>
    </source>
</evidence>
<evidence type="ECO:0000259" key="6">
    <source>
        <dbReference type="Pfam" id="PF05175"/>
    </source>
</evidence>